<dbReference type="OrthoDB" id="10248838at2759"/>
<keyword evidence="2" id="KW-1185">Reference proteome</keyword>
<dbReference type="InterPro" id="IPR008584">
    <property type="entry name" value="CXXC_Zn-binding_euk"/>
</dbReference>
<dbReference type="SUPFAM" id="SSF141678">
    <property type="entry name" value="MAL13P1.257-like"/>
    <property type="match status" value="1"/>
</dbReference>
<dbReference type="STRING" id="35608.A0A2U1P0W0"/>
<evidence type="ECO:0000313" key="2">
    <source>
        <dbReference type="Proteomes" id="UP000245207"/>
    </source>
</evidence>
<dbReference type="AlphaFoldDB" id="A0A2U1P0W0"/>
<proteinExistence type="predicted"/>
<dbReference type="Pfam" id="PF05907">
    <property type="entry name" value="CXXC_Zn-b_euk"/>
    <property type="match status" value="1"/>
</dbReference>
<dbReference type="EMBL" id="PKPP01001861">
    <property type="protein sequence ID" value="PWA79413.1"/>
    <property type="molecule type" value="Genomic_DNA"/>
</dbReference>
<evidence type="ECO:0000313" key="1">
    <source>
        <dbReference type="EMBL" id="PWA79413.1"/>
    </source>
</evidence>
<dbReference type="Proteomes" id="UP000245207">
    <property type="component" value="Unassembled WGS sequence"/>
</dbReference>
<accession>A0A2U1P0W0</accession>
<sequence>MLIICHHPPRHITGGVFGLQRGLDYIHKSVCKDCKEIGTVTLVPGEGFPLTQNYSQRGRATPLMQFRCNGYEPFGFISNSLWRAERAIICNTIMKLCHFLYISPHFCCIFVLE</sequence>
<gene>
    <name evidence="1" type="ORF">CTI12_AA113800</name>
</gene>
<protein>
    <submittedName>
        <fullName evidence="1">UPF0587 protein</fullName>
    </submittedName>
</protein>
<name>A0A2U1P0W0_ARTAN</name>
<reference evidence="1 2" key="1">
    <citation type="journal article" date="2018" name="Mol. Plant">
        <title>The genome of Artemisia annua provides insight into the evolution of Asteraceae family and artemisinin biosynthesis.</title>
        <authorList>
            <person name="Shen Q."/>
            <person name="Zhang L."/>
            <person name="Liao Z."/>
            <person name="Wang S."/>
            <person name="Yan T."/>
            <person name="Shi P."/>
            <person name="Liu M."/>
            <person name="Fu X."/>
            <person name="Pan Q."/>
            <person name="Wang Y."/>
            <person name="Lv Z."/>
            <person name="Lu X."/>
            <person name="Zhang F."/>
            <person name="Jiang W."/>
            <person name="Ma Y."/>
            <person name="Chen M."/>
            <person name="Hao X."/>
            <person name="Li L."/>
            <person name="Tang Y."/>
            <person name="Lv G."/>
            <person name="Zhou Y."/>
            <person name="Sun X."/>
            <person name="Brodelius P.E."/>
            <person name="Rose J.K.C."/>
            <person name="Tang K."/>
        </authorList>
    </citation>
    <scope>NUCLEOTIDE SEQUENCE [LARGE SCALE GENOMIC DNA]</scope>
    <source>
        <strain evidence="2">cv. Huhao1</strain>
        <tissue evidence="1">Leaf</tissue>
    </source>
</reference>
<organism evidence="1 2">
    <name type="scientific">Artemisia annua</name>
    <name type="common">Sweet wormwood</name>
    <dbReference type="NCBI Taxonomy" id="35608"/>
    <lineage>
        <taxon>Eukaryota</taxon>
        <taxon>Viridiplantae</taxon>
        <taxon>Streptophyta</taxon>
        <taxon>Embryophyta</taxon>
        <taxon>Tracheophyta</taxon>
        <taxon>Spermatophyta</taxon>
        <taxon>Magnoliopsida</taxon>
        <taxon>eudicotyledons</taxon>
        <taxon>Gunneridae</taxon>
        <taxon>Pentapetalae</taxon>
        <taxon>asterids</taxon>
        <taxon>campanulids</taxon>
        <taxon>Asterales</taxon>
        <taxon>Asteraceae</taxon>
        <taxon>Asteroideae</taxon>
        <taxon>Anthemideae</taxon>
        <taxon>Artemisiinae</taxon>
        <taxon>Artemisia</taxon>
    </lineage>
</organism>
<comment type="caution">
    <text evidence="1">The sequence shown here is derived from an EMBL/GenBank/DDBJ whole genome shotgun (WGS) entry which is preliminary data.</text>
</comment>